<reference evidence="1 2" key="1">
    <citation type="submission" date="2015-11" db="EMBL/GenBank/DDBJ databases">
        <title>Genomic analysis of 38 Legionella species identifies large and diverse effector repertoires.</title>
        <authorList>
            <person name="Burstein D."/>
            <person name="Amaro F."/>
            <person name="Zusman T."/>
            <person name="Lifshitz Z."/>
            <person name="Cohen O."/>
            <person name="Gilbert J.A."/>
            <person name="Pupko T."/>
            <person name="Shuman H.A."/>
            <person name="Segal G."/>
        </authorList>
    </citation>
    <scope>NUCLEOTIDE SEQUENCE [LARGE SCALE GENOMIC DNA]</scope>
    <source>
        <strain evidence="1 2">ATCC 700990</strain>
    </source>
</reference>
<gene>
    <name evidence="1" type="ORF">Ldro_2026</name>
</gene>
<keyword evidence="2" id="KW-1185">Reference proteome</keyword>
<dbReference type="AlphaFoldDB" id="A0A0W0SRV9"/>
<dbReference type="Proteomes" id="UP000054736">
    <property type="component" value="Unassembled WGS sequence"/>
</dbReference>
<evidence type="ECO:0000313" key="1">
    <source>
        <dbReference type="EMBL" id="KTC85701.1"/>
    </source>
</evidence>
<comment type="caution">
    <text evidence="1">The sequence shown here is derived from an EMBL/GenBank/DDBJ whole genome shotgun (WGS) entry which is preliminary data.</text>
</comment>
<dbReference type="PATRIC" id="fig|1212489.4.peg.2141"/>
<evidence type="ECO:0008006" key="3">
    <source>
        <dbReference type="Google" id="ProtNLM"/>
    </source>
</evidence>
<proteinExistence type="predicted"/>
<accession>A0A0W0SRV9</accession>
<organism evidence="1 2">
    <name type="scientific">Legionella drozanskii LLAP-1</name>
    <dbReference type="NCBI Taxonomy" id="1212489"/>
    <lineage>
        <taxon>Bacteria</taxon>
        <taxon>Pseudomonadati</taxon>
        <taxon>Pseudomonadota</taxon>
        <taxon>Gammaproteobacteria</taxon>
        <taxon>Legionellales</taxon>
        <taxon>Legionellaceae</taxon>
        <taxon>Legionella</taxon>
    </lineage>
</organism>
<dbReference type="EMBL" id="LNXY01000027">
    <property type="protein sequence ID" value="KTC85701.1"/>
    <property type="molecule type" value="Genomic_DNA"/>
</dbReference>
<evidence type="ECO:0000313" key="2">
    <source>
        <dbReference type="Proteomes" id="UP000054736"/>
    </source>
</evidence>
<name>A0A0W0SRV9_9GAMM</name>
<sequence length="421" mass="48356">MVYKMPLYKTIQEETNELRVNFTTHANLYYFPGTQDILEKIEQIEIVYKKKVLEQSKEADSLRLDQISFIHHVTNDLKQDLRSKDELVRLGAERALLGVVIHRYLRLIDSYKPKFEVSIVGAMTFFASKVAYKDVSNCELHNTLLELFGFAKLEPYTILLCCNALQNYLMLERSKGRYAYINKDADFFERLNDLIKDAKANIIALAKVPIETQLDYISYVESMGVALSTTDEKVSKYIERLSKLIKKRLEALAEEGHIDRETLFEDLDTLSPSPTIRLIFEDFVPDLVITKNGEMHTKNSEGEWKVDGEFQKVLSTCLAVHSKNTLLGAYLLCLSQSNEDTPHLRLALCSAIGITSLNPLNKEREEDRAIIIKTLDHLKRFMRRGVTDKVKFTVWGNEDEMTRALTQLKGSYESETMSLAL</sequence>
<protein>
    <recommendedName>
        <fullName evidence="3">Substrate of the Dot/Icm secretion system</fullName>
    </recommendedName>
</protein>